<protein>
    <submittedName>
        <fullName evidence="1">Uncharacterized protein</fullName>
    </submittedName>
</protein>
<organism evidence="1 2">
    <name type="scientific">Hanseniaspora valbyensis NRRL Y-1626</name>
    <dbReference type="NCBI Taxonomy" id="766949"/>
    <lineage>
        <taxon>Eukaryota</taxon>
        <taxon>Fungi</taxon>
        <taxon>Dikarya</taxon>
        <taxon>Ascomycota</taxon>
        <taxon>Saccharomycotina</taxon>
        <taxon>Saccharomycetes</taxon>
        <taxon>Saccharomycodales</taxon>
        <taxon>Saccharomycodaceae</taxon>
        <taxon>Hanseniaspora</taxon>
    </lineage>
</organism>
<evidence type="ECO:0000313" key="1">
    <source>
        <dbReference type="EMBL" id="OBA24977.1"/>
    </source>
</evidence>
<gene>
    <name evidence="1" type="ORF">HANVADRAFT_94046</name>
</gene>
<reference evidence="2" key="1">
    <citation type="journal article" date="2016" name="Proc. Natl. Acad. Sci. U.S.A.">
        <title>Comparative genomics of biotechnologically important yeasts.</title>
        <authorList>
            <person name="Riley R."/>
            <person name="Haridas S."/>
            <person name="Wolfe K.H."/>
            <person name="Lopes M.R."/>
            <person name="Hittinger C.T."/>
            <person name="Goeker M."/>
            <person name="Salamov A.A."/>
            <person name="Wisecaver J.H."/>
            <person name="Long T.M."/>
            <person name="Calvey C.H."/>
            <person name="Aerts A.L."/>
            <person name="Barry K.W."/>
            <person name="Choi C."/>
            <person name="Clum A."/>
            <person name="Coughlan A.Y."/>
            <person name="Deshpande S."/>
            <person name="Douglass A.P."/>
            <person name="Hanson S.J."/>
            <person name="Klenk H.-P."/>
            <person name="LaButti K.M."/>
            <person name="Lapidus A."/>
            <person name="Lindquist E.A."/>
            <person name="Lipzen A.M."/>
            <person name="Meier-Kolthoff J.P."/>
            <person name="Ohm R.A."/>
            <person name="Otillar R.P."/>
            <person name="Pangilinan J.L."/>
            <person name="Peng Y."/>
            <person name="Rokas A."/>
            <person name="Rosa C.A."/>
            <person name="Scheuner C."/>
            <person name="Sibirny A.A."/>
            <person name="Slot J.C."/>
            <person name="Stielow J.B."/>
            <person name="Sun H."/>
            <person name="Kurtzman C.P."/>
            <person name="Blackwell M."/>
            <person name="Grigoriev I.V."/>
            <person name="Jeffries T.W."/>
        </authorList>
    </citation>
    <scope>NUCLEOTIDE SEQUENCE [LARGE SCALE GENOMIC DNA]</scope>
    <source>
        <strain evidence="2">NRRL Y-1626</strain>
    </source>
</reference>
<sequence length="274" mass="32506">MSYLPVTNSSPIEKSLTFLDEVKLEEKICQKNIITEEKTLIKSPFNNYIFEQRQDSFFNWLLDDISATIDCKNFLNKKHCLKQDFVLEEEDLHKIYKNFKHIICFKNFSLGKFIYKLKYELKYQTASYSYSLENNINYFADSSYLKNPFTHIQEPLEAILNNLLFANLNSSNIHRREGLYLKKLPIEDNFIIEEKIKQILNINNNTIQKININLLVQKIINHPCILTNHKKGMLDLLNIESEKKIILTIISYLYQYQDVNLFCICQSNVDYLKE</sequence>
<keyword evidence="2" id="KW-1185">Reference proteome</keyword>
<name>A0A1B7T8D3_9ASCO</name>
<dbReference type="EMBL" id="LXPE01000309">
    <property type="protein sequence ID" value="OBA24977.1"/>
    <property type="molecule type" value="Genomic_DNA"/>
</dbReference>
<proteinExistence type="predicted"/>
<comment type="caution">
    <text evidence="1">The sequence shown here is derived from an EMBL/GenBank/DDBJ whole genome shotgun (WGS) entry which is preliminary data.</text>
</comment>
<accession>A0A1B7T8D3</accession>
<dbReference type="Proteomes" id="UP000092321">
    <property type="component" value="Unassembled WGS sequence"/>
</dbReference>
<dbReference type="AlphaFoldDB" id="A0A1B7T8D3"/>
<evidence type="ECO:0000313" key="2">
    <source>
        <dbReference type="Proteomes" id="UP000092321"/>
    </source>
</evidence>